<evidence type="ECO:0000313" key="4">
    <source>
        <dbReference type="Ensembl" id="ENSOTSP00005013923.1"/>
    </source>
</evidence>
<dbReference type="AlphaFoldDB" id="A0A8C8CLI4"/>
<feature type="domain" description="DPH-type MB" evidence="3">
    <location>
        <begin position="3"/>
        <end position="59"/>
    </location>
</feature>
<keyword evidence="5" id="KW-1185">Reference proteome</keyword>
<dbReference type="Pfam" id="PF05207">
    <property type="entry name" value="Zn_ribbon_CSL"/>
    <property type="match status" value="1"/>
</dbReference>
<dbReference type="GO" id="GO:0046872">
    <property type="term" value="F:metal ion binding"/>
    <property type="evidence" value="ECO:0007669"/>
    <property type="project" value="UniProtKB-KW"/>
</dbReference>
<reference evidence="4" key="2">
    <citation type="submission" date="2025-09" db="UniProtKB">
        <authorList>
            <consortium name="Ensembl"/>
        </authorList>
    </citation>
    <scope>IDENTIFICATION</scope>
</reference>
<protein>
    <recommendedName>
        <fullName evidence="3">DPH-type MB domain-containing protein</fullName>
    </recommendedName>
</protein>
<dbReference type="InterPro" id="IPR036671">
    <property type="entry name" value="DPH_MB_sf"/>
</dbReference>
<dbReference type="Ensembl" id="ENSOTST00005015190.2">
    <property type="protein sequence ID" value="ENSOTSP00005013923.1"/>
    <property type="gene ID" value="ENSOTSG00005007022.2"/>
</dbReference>
<dbReference type="GeneTree" id="ENSGT01000000221894"/>
<evidence type="ECO:0000256" key="2">
    <source>
        <dbReference type="ARBA" id="ARBA00023004"/>
    </source>
</evidence>
<sequence>SPEFIKVQFEEFEYDMNEETYCFPWTFGYRFTITKADLENVEEVAMCPSCSLDTKNSAKDGYLQTNRWEVERAQWLLPSDWSISTEKRRWWS</sequence>
<dbReference type="InterPro" id="IPR007872">
    <property type="entry name" value="DPH_MB_dom"/>
</dbReference>
<dbReference type="Gene3D" id="3.10.660.10">
    <property type="entry name" value="DPH Zinc finger"/>
    <property type="match status" value="1"/>
</dbReference>
<accession>A0A8C8CLI4</accession>
<proteinExistence type="predicted"/>
<name>A0A8C8CLI4_ONCTS</name>
<reference evidence="4" key="1">
    <citation type="submission" date="2025-08" db="UniProtKB">
        <authorList>
            <consortium name="Ensembl"/>
        </authorList>
    </citation>
    <scope>IDENTIFICATION</scope>
</reference>
<keyword evidence="2" id="KW-0408">Iron</keyword>
<dbReference type="PROSITE" id="PS51074">
    <property type="entry name" value="DPH_MB"/>
    <property type="match status" value="1"/>
</dbReference>
<organism evidence="4 5">
    <name type="scientific">Oncorhynchus tshawytscha</name>
    <name type="common">Chinook salmon</name>
    <name type="synonym">Salmo tshawytscha</name>
    <dbReference type="NCBI Taxonomy" id="74940"/>
    <lineage>
        <taxon>Eukaryota</taxon>
        <taxon>Metazoa</taxon>
        <taxon>Chordata</taxon>
        <taxon>Craniata</taxon>
        <taxon>Vertebrata</taxon>
        <taxon>Euteleostomi</taxon>
        <taxon>Actinopterygii</taxon>
        <taxon>Neopterygii</taxon>
        <taxon>Teleostei</taxon>
        <taxon>Protacanthopterygii</taxon>
        <taxon>Salmoniformes</taxon>
        <taxon>Salmonidae</taxon>
        <taxon>Salmoninae</taxon>
        <taxon>Oncorhynchus</taxon>
    </lineage>
</organism>
<dbReference type="Proteomes" id="UP000694402">
    <property type="component" value="Unassembled WGS sequence"/>
</dbReference>
<dbReference type="SUPFAM" id="SSF144217">
    <property type="entry name" value="CSL zinc finger"/>
    <property type="match status" value="1"/>
</dbReference>
<keyword evidence="1" id="KW-0479">Metal-binding</keyword>
<evidence type="ECO:0000313" key="5">
    <source>
        <dbReference type="Proteomes" id="UP000694402"/>
    </source>
</evidence>
<evidence type="ECO:0000256" key="1">
    <source>
        <dbReference type="ARBA" id="ARBA00022723"/>
    </source>
</evidence>
<evidence type="ECO:0000259" key="3">
    <source>
        <dbReference type="PROSITE" id="PS51074"/>
    </source>
</evidence>